<gene>
    <name evidence="3" type="ORF">Pcatena_02920</name>
</gene>
<dbReference type="AlphaFoldDB" id="A0A3G9KAA3"/>
<dbReference type="KEGG" id="pcat:Pcatena_02920"/>
<keyword evidence="4" id="KW-1185">Reference proteome</keyword>
<keyword evidence="1" id="KW-0472">Membrane</keyword>
<feature type="transmembrane region" description="Helical" evidence="1">
    <location>
        <begin position="166"/>
        <end position="185"/>
    </location>
</feature>
<evidence type="ECO:0000313" key="4">
    <source>
        <dbReference type="Proteomes" id="UP000273154"/>
    </source>
</evidence>
<organism evidence="3 4">
    <name type="scientific">Parolsenella catena</name>
    <dbReference type="NCBI Taxonomy" id="2003188"/>
    <lineage>
        <taxon>Bacteria</taxon>
        <taxon>Bacillati</taxon>
        <taxon>Actinomycetota</taxon>
        <taxon>Coriobacteriia</taxon>
        <taxon>Coriobacteriales</taxon>
        <taxon>Atopobiaceae</taxon>
        <taxon>Parolsenella</taxon>
    </lineage>
</organism>
<reference evidence="4" key="1">
    <citation type="submission" date="2018-11" db="EMBL/GenBank/DDBJ databases">
        <title>Comparative genomics of Parolsenella catena and Libanicoccus massiliensis: Reclassification of Libanicoccus massiliensis as Parolsenella massiliensis comb. nov.</title>
        <authorList>
            <person name="Sakamoto M."/>
            <person name="Ikeyama N."/>
            <person name="Murakami T."/>
            <person name="Mori H."/>
            <person name="Yuki M."/>
            <person name="Ohkuma M."/>
        </authorList>
    </citation>
    <scope>NUCLEOTIDE SEQUENCE [LARGE SCALE GENOMIC DNA]</scope>
    <source>
        <strain evidence="4">JCM 31932</strain>
    </source>
</reference>
<feature type="transmembrane region" description="Helical" evidence="1">
    <location>
        <begin position="61"/>
        <end position="87"/>
    </location>
</feature>
<feature type="domain" description="Zinc-ribbon" evidence="2">
    <location>
        <begin position="2"/>
        <end position="24"/>
    </location>
</feature>
<dbReference type="InterPro" id="IPR026870">
    <property type="entry name" value="Zinc_ribbon_dom"/>
</dbReference>
<sequence>MFCPKCGNQIPDGSKFCPKCGSQLGQAPAPAAAPTTQPAASPYVAPVRATPGTDVLKIGRIVAAAVAIIAFFLPIVSFGAFGISASMSPMQMATGTQVMGFDMDGQAENFLFLAIGVLALVLALLPGRAGAIGGIVSGVLTIGFLLLWQSQAIGDAGSYATLEIGFYLYILAGLALAALGIASLVKK</sequence>
<dbReference type="EMBL" id="AP019367">
    <property type="protein sequence ID" value="BBH49705.1"/>
    <property type="molecule type" value="Genomic_DNA"/>
</dbReference>
<keyword evidence="1" id="KW-1133">Transmembrane helix</keyword>
<feature type="transmembrane region" description="Helical" evidence="1">
    <location>
        <begin position="107"/>
        <end position="125"/>
    </location>
</feature>
<accession>A0A3G9KAA3</accession>
<feature type="transmembrane region" description="Helical" evidence="1">
    <location>
        <begin position="132"/>
        <end position="154"/>
    </location>
</feature>
<keyword evidence="1" id="KW-0812">Transmembrane</keyword>
<dbReference type="Pfam" id="PF13240">
    <property type="entry name" value="Zn_Ribbon_1"/>
    <property type="match status" value="1"/>
</dbReference>
<evidence type="ECO:0000256" key="1">
    <source>
        <dbReference type="SAM" id="Phobius"/>
    </source>
</evidence>
<protein>
    <recommendedName>
        <fullName evidence="2">Zinc-ribbon domain-containing protein</fullName>
    </recommendedName>
</protein>
<evidence type="ECO:0000259" key="2">
    <source>
        <dbReference type="Pfam" id="PF13240"/>
    </source>
</evidence>
<dbReference type="OrthoDB" id="3197673at2"/>
<dbReference type="Proteomes" id="UP000273154">
    <property type="component" value="Chromosome"/>
</dbReference>
<name>A0A3G9KAA3_9ACTN</name>
<evidence type="ECO:0000313" key="3">
    <source>
        <dbReference type="EMBL" id="BBH49705.1"/>
    </source>
</evidence>
<proteinExistence type="predicted"/>
<dbReference type="GeneID" id="88848440"/>
<dbReference type="RefSeq" id="WP_126421006.1">
    <property type="nucleotide sequence ID" value="NZ_AP019367.1"/>
</dbReference>